<organism evidence="6 7">
    <name type="scientific">Draconibacterium sediminis</name>
    <dbReference type="NCBI Taxonomy" id="1544798"/>
    <lineage>
        <taxon>Bacteria</taxon>
        <taxon>Pseudomonadati</taxon>
        <taxon>Bacteroidota</taxon>
        <taxon>Bacteroidia</taxon>
        <taxon>Marinilabiliales</taxon>
        <taxon>Prolixibacteraceae</taxon>
        <taxon>Draconibacterium</taxon>
    </lineage>
</organism>
<name>A0A0D8JDZ4_9BACT</name>
<keyword evidence="7" id="KW-1185">Reference proteome</keyword>
<comment type="catalytic activity">
    <reaction evidence="1">
        <text>Hydrolysis of alkylated DNA, releasing 3-methyladenine, 3-methylguanine, 7-methylguanine and 7-methyladenine.</text>
        <dbReference type="EC" id="3.2.2.21"/>
    </reaction>
</comment>
<evidence type="ECO:0000256" key="4">
    <source>
        <dbReference type="ARBA" id="ARBA00023204"/>
    </source>
</evidence>
<dbReference type="GO" id="GO:0006285">
    <property type="term" value="P:base-excision repair, AP site formation"/>
    <property type="evidence" value="ECO:0007669"/>
    <property type="project" value="TreeGrafter"/>
</dbReference>
<dbReference type="EMBL" id="JRHC01000001">
    <property type="protein sequence ID" value="KJF44731.1"/>
    <property type="molecule type" value="Genomic_DNA"/>
</dbReference>
<dbReference type="GO" id="GO:0032131">
    <property type="term" value="F:alkylated DNA binding"/>
    <property type="evidence" value="ECO:0007669"/>
    <property type="project" value="TreeGrafter"/>
</dbReference>
<accession>A0A0D8JDZ4</accession>
<evidence type="ECO:0000313" key="7">
    <source>
        <dbReference type="Proteomes" id="UP000032544"/>
    </source>
</evidence>
<dbReference type="PANTHER" id="PTHR43003">
    <property type="entry name" value="DNA-3-METHYLADENINE GLYCOSYLASE"/>
    <property type="match status" value="1"/>
</dbReference>
<evidence type="ECO:0000313" key="6">
    <source>
        <dbReference type="EMBL" id="KJF44731.1"/>
    </source>
</evidence>
<dbReference type="Gene3D" id="1.10.340.30">
    <property type="entry name" value="Hypothetical protein, domain 2"/>
    <property type="match status" value="1"/>
</dbReference>
<dbReference type="OrthoDB" id="9785929at2"/>
<dbReference type="GO" id="GO:0032993">
    <property type="term" value="C:protein-DNA complex"/>
    <property type="evidence" value="ECO:0007669"/>
    <property type="project" value="TreeGrafter"/>
</dbReference>
<reference evidence="6 7" key="1">
    <citation type="submission" date="2014-09" db="EMBL/GenBank/DDBJ databases">
        <title>Draft Genome Sequence of Draconibacterium sp. JN14CK-3.</title>
        <authorList>
            <person name="Dong C."/>
            <person name="Lai Q."/>
            <person name="Shao Z."/>
        </authorList>
    </citation>
    <scope>NUCLEOTIDE SEQUENCE [LARGE SCALE GENOMIC DNA]</scope>
    <source>
        <strain evidence="6 7">JN14CK-3</strain>
    </source>
</reference>
<dbReference type="SUPFAM" id="SSF48150">
    <property type="entry name" value="DNA-glycosylase"/>
    <property type="match status" value="1"/>
</dbReference>
<dbReference type="AlphaFoldDB" id="A0A0D8JDZ4"/>
<protein>
    <recommendedName>
        <fullName evidence="2">DNA-3-methyladenine glycosylase II</fullName>
        <ecNumber evidence="2">3.2.2.21</ecNumber>
    </recommendedName>
</protein>
<dbReference type="Proteomes" id="UP000032544">
    <property type="component" value="Unassembled WGS sequence"/>
</dbReference>
<feature type="domain" description="HhH-GPD" evidence="5">
    <location>
        <begin position="51"/>
        <end position="205"/>
    </location>
</feature>
<evidence type="ECO:0000259" key="5">
    <source>
        <dbReference type="SMART" id="SM00478"/>
    </source>
</evidence>
<dbReference type="Gene3D" id="1.10.1670.40">
    <property type="match status" value="1"/>
</dbReference>
<dbReference type="PATRIC" id="fig|1544798.3.peg.932"/>
<dbReference type="CDD" id="cd00056">
    <property type="entry name" value="ENDO3c"/>
    <property type="match status" value="1"/>
</dbReference>
<dbReference type="Pfam" id="PF00730">
    <property type="entry name" value="HhH-GPD"/>
    <property type="match status" value="1"/>
</dbReference>
<dbReference type="InterPro" id="IPR051912">
    <property type="entry name" value="Alkylbase_DNA_Glycosylase/TA"/>
</dbReference>
<dbReference type="RefSeq" id="WP_052670601.1">
    <property type="nucleotide sequence ID" value="NZ_JRHC01000001.1"/>
</dbReference>
<evidence type="ECO:0000256" key="1">
    <source>
        <dbReference type="ARBA" id="ARBA00000086"/>
    </source>
</evidence>
<evidence type="ECO:0000256" key="3">
    <source>
        <dbReference type="ARBA" id="ARBA00022763"/>
    </source>
</evidence>
<dbReference type="GO" id="GO:0006307">
    <property type="term" value="P:DNA alkylation repair"/>
    <property type="evidence" value="ECO:0007669"/>
    <property type="project" value="TreeGrafter"/>
</dbReference>
<sequence length="211" mass="24627">MTKIKNESHFKELCDWCTGVEPKLENVIREFDYPPLWYRKPDFATLILTILEQQVSLASAKAAYNKLEDKIKNVTPESLLKLADEELRACYFSRQKIQYSRILANEIVSGKLNLDELNEMDEAAIRKILIKLKGIGNWTIDMYVLMSLHYSDIFPPGDLATIKAVYELELVAPEATKEEIVEYMKRFSPNRSVATYILWHFYIQKRKLVLE</sequence>
<evidence type="ECO:0000256" key="2">
    <source>
        <dbReference type="ARBA" id="ARBA00012000"/>
    </source>
</evidence>
<dbReference type="InterPro" id="IPR003265">
    <property type="entry name" value="HhH-GPD_domain"/>
</dbReference>
<dbReference type="GO" id="GO:0005737">
    <property type="term" value="C:cytoplasm"/>
    <property type="evidence" value="ECO:0007669"/>
    <property type="project" value="TreeGrafter"/>
</dbReference>
<comment type="caution">
    <text evidence="6">The sequence shown here is derived from an EMBL/GenBank/DDBJ whole genome shotgun (WGS) entry which is preliminary data.</text>
</comment>
<dbReference type="PANTHER" id="PTHR43003:SF5">
    <property type="entry name" value="DNA-3-METHYLADENINE GLYCOSYLASE"/>
    <property type="match status" value="1"/>
</dbReference>
<gene>
    <name evidence="6" type="ORF">LH29_04590</name>
</gene>
<dbReference type="InterPro" id="IPR011257">
    <property type="entry name" value="DNA_glycosylase"/>
</dbReference>
<dbReference type="STRING" id="1544798.LH29_04590"/>
<proteinExistence type="predicted"/>
<dbReference type="GO" id="GO:0043916">
    <property type="term" value="F:DNA-7-methylguanine glycosylase activity"/>
    <property type="evidence" value="ECO:0007669"/>
    <property type="project" value="TreeGrafter"/>
</dbReference>
<keyword evidence="3" id="KW-0227">DNA damage</keyword>
<keyword evidence="4" id="KW-0234">DNA repair</keyword>
<dbReference type="SMART" id="SM00478">
    <property type="entry name" value="ENDO3c"/>
    <property type="match status" value="1"/>
</dbReference>
<dbReference type="EC" id="3.2.2.21" evidence="2"/>
<dbReference type="GO" id="GO:0008725">
    <property type="term" value="F:DNA-3-methyladenine glycosylase activity"/>
    <property type="evidence" value="ECO:0007669"/>
    <property type="project" value="TreeGrafter"/>
</dbReference>